<keyword evidence="4" id="KW-1185">Reference proteome</keyword>
<dbReference type="PANTHER" id="PTHR46268:SF6">
    <property type="entry name" value="UNIVERSAL STRESS PROTEIN UP12"/>
    <property type="match status" value="1"/>
</dbReference>
<protein>
    <submittedName>
        <fullName evidence="3">Nucleotide-binding universal stress UspA family protein</fullName>
    </submittedName>
</protein>
<proteinExistence type="inferred from homology"/>
<dbReference type="EMBL" id="JAVDWU010000007">
    <property type="protein sequence ID" value="MDR7151383.1"/>
    <property type="molecule type" value="Genomic_DNA"/>
</dbReference>
<dbReference type="InterPro" id="IPR014729">
    <property type="entry name" value="Rossmann-like_a/b/a_fold"/>
</dbReference>
<dbReference type="SUPFAM" id="SSF52402">
    <property type="entry name" value="Adenine nucleotide alpha hydrolases-like"/>
    <property type="match status" value="2"/>
</dbReference>
<dbReference type="Pfam" id="PF00582">
    <property type="entry name" value="Usp"/>
    <property type="match status" value="2"/>
</dbReference>
<feature type="domain" description="UspA" evidence="2">
    <location>
        <begin position="159"/>
        <end position="298"/>
    </location>
</feature>
<sequence length="304" mass="33462">MTTRNKIDLNAIVVATDFSTAARRATDRAALIARDQSLPLHLLHVVHGNLLDDMKAWLDNSKLWQVRMSQQTRKRLDDEGVRLLGELGGDLILLTHIVEGPPVSEICEQADAVEAGLVVVGVRGTNPLHHLLIGTTAERLMGKTNVPLLAVRTEASAPYQRVLVPLDFSRWSEHAVDVARAVAPGAHLVLMHSFSIPFEEKLRFAGVDDATLSHYRERARQDARDHLEALVDRHSLLPDQFTLSLTEGDAPMHILMQAGERACDLIVIGKHGRQAAEELLLGSVTRHVLAEAEVDVLVSTHHGD</sequence>
<comment type="caution">
    <text evidence="3">The sequence shown here is derived from an EMBL/GenBank/DDBJ whole genome shotgun (WGS) entry which is preliminary data.</text>
</comment>
<gene>
    <name evidence="3" type="ORF">J2W49_003359</name>
</gene>
<evidence type="ECO:0000313" key="4">
    <source>
        <dbReference type="Proteomes" id="UP001265700"/>
    </source>
</evidence>
<dbReference type="RefSeq" id="WP_310318663.1">
    <property type="nucleotide sequence ID" value="NZ_JAVDWU010000007.1"/>
</dbReference>
<evidence type="ECO:0000259" key="2">
    <source>
        <dbReference type="Pfam" id="PF00582"/>
    </source>
</evidence>
<name>A0ABU1WQ11_9BURK</name>
<dbReference type="PANTHER" id="PTHR46268">
    <property type="entry name" value="STRESS RESPONSE PROTEIN NHAX"/>
    <property type="match status" value="1"/>
</dbReference>
<dbReference type="InterPro" id="IPR006015">
    <property type="entry name" value="Universal_stress_UspA"/>
</dbReference>
<dbReference type="Gene3D" id="3.40.50.620">
    <property type="entry name" value="HUPs"/>
    <property type="match status" value="2"/>
</dbReference>
<evidence type="ECO:0000256" key="1">
    <source>
        <dbReference type="ARBA" id="ARBA00008791"/>
    </source>
</evidence>
<evidence type="ECO:0000313" key="3">
    <source>
        <dbReference type="EMBL" id="MDR7151383.1"/>
    </source>
</evidence>
<accession>A0ABU1WQ11</accession>
<reference evidence="3 4" key="1">
    <citation type="submission" date="2023-07" db="EMBL/GenBank/DDBJ databases">
        <title>Sorghum-associated microbial communities from plants grown in Nebraska, USA.</title>
        <authorList>
            <person name="Schachtman D."/>
        </authorList>
    </citation>
    <scope>NUCLEOTIDE SEQUENCE [LARGE SCALE GENOMIC DNA]</scope>
    <source>
        <strain evidence="3 4">4249</strain>
    </source>
</reference>
<organism evidence="3 4">
    <name type="scientific">Hydrogenophaga palleronii</name>
    <dbReference type="NCBI Taxonomy" id="65655"/>
    <lineage>
        <taxon>Bacteria</taxon>
        <taxon>Pseudomonadati</taxon>
        <taxon>Pseudomonadota</taxon>
        <taxon>Betaproteobacteria</taxon>
        <taxon>Burkholderiales</taxon>
        <taxon>Comamonadaceae</taxon>
        <taxon>Hydrogenophaga</taxon>
    </lineage>
</organism>
<feature type="domain" description="UspA" evidence="2">
    <location>
        <begin position="11"/>
        <end position="152"/>
    </location>
</feature>
<dbReference type="InterPro" id="IPR006016">
    <property type="entry name" value="UspA"/>
</dbReference>
<dbReference type="CDD" id="cd00293">
    <property type="entry name" value="USP-like"/>
    <property type="match status" value="2"/>
</dbReference>
<comment type="similarity">
    <text evidence="1">Belongs to the universal stress protein A family.</text>
</comment>
<dbReference type="PRINTS" id="PR01438">
    <property type="entry name" value="UNVRSLSTRESS"/>
</dbReference>
<dbReference type="Proteomes" id="UP001265700">
    <property type="component" value="Unassembled WGS sequence"/>
</dbReference>